<dbReference type="EC" id="3.2.1.18" evidence="3"/>
<feature type="domain" description="Carbohydrate-binding" evidence="1">
    <location>
        <begin position="415"/>
        <end position="540"/>
    </location>
</feature>
<reference evidence="3 4" key="1">
    <citation type="submission" date="2021-05" db="EMBL/GenBank/DDBJ databases">
        <title>A Polyphasic approach of four new species of the genus Ohtaekwangia: Ohtaekwangia histidinii sp. nov., Ohtaekwangia cretensis sp. nov., Ohtaekwangia indiensis sp. nov., Ohtaekwangia reichenbachii sp. nov. from diverse environment.</title>
        <authorList>
            <person name="Octaviana S."/>
        </authorList>
    </citation>
    <scope>NUCLEOTIDE SEQUENCE [LARGE SCALE GENOMIC DNA]</scope>
    <source>
        <strain evidence="3 4">PWU37</strain>
    </source>
</reference>
<accession>A0AAP2DFD8</accession>
<sequence>MADIPLYCFFWIMTFLTPGTPGSNQPPREAPIDGIRIAWDRTTLRQLSPTSARYAGYARMIVLHDGSLFCVYECQGATHAIRSADQGNTWSEPTIVAAPENGIARVVPEVLQLQDKSILVSYNLRPPGNNTDSTKRFAIEVKRSVDGRQWSAPVRIYTAGHEFGNGCWEPAQIQLPSGEIQLFIANEGPYTQTNEQEITLFRSHDNGAHWTAGEKVSFRSKHRDGMPVPLRLKNGREIVYAIEDNGVPGQQSFVPVIVRTPAGGAWQNAPVLADSKDRAYALEARNRVPASAYAGAPYIRQLPSGETLLSYQSTEWRHNAPWDRSDMVVAIGDDEARHFNRKSRPFYFADSTRTCLWNSLAVLNDTTVVALGSTNGLGSNTGVWMIKGSVVPPVNAPRHAARIKQPLFIGGYGATQARIGLTWDSKQLYIHATVKDADVVDRGSTRDGLRLYLDPHNRATATPETGIFTVAIDAAGIVTFAEGEEGAWTTRKPSGVRSTVTRTANGYTLEVRIPWPAPGVKPGHTLRFHAVLSDATTTGTAYAEPLSGNENDKPYTWSPVKIVNEKHEHPEQ</sequence>
<dbReference type="CDD" id="cd15482">
    <property type="entry name" value="Sialidase_non-viral"/>
    <property type="match status" value="1"/>
</dbReference>
<dbReference type="Gene3D" id="2.120.10.10">
    <property type="match status" value="1"/>
</dbReference>
<dbReference type="GO" id="GO:0016052">
    <property type="term" value="P:carbohydrate catabolic process"/>
    <property type="evidence" value="ECO:0007669"/>
    <property type="project" value="InterPro"/>
</dbReference>
<dbReference type="SUPFAM" id="SSF49344">
    <property type="entry name" value="CBD9-like"/>
    <property type="match status" value="1"/>
</dbReference>
<dbReference type="InterPro" id="IPR036278">
    <property type="entry name" value="Sialidase_sf"/>
</dbReference>
<evidence type="ECO:0000259" key="1">
    <source>
        <dbReference type="Pfam" id="PF06452"/>
    </source>
</evidence>
<dbReference type="EMBL" id="JAHESC010000096">
    <property type="protein sequence ID" value="MBT1690838.1"/>
    <property type="molecule type" value="Genomic_DNA"/>
</dbReference>
<dbReference type="GO" id="GO:0004308">
    <property type="term" value="F:exo-alpha-sialidase activity"/>
    <property type="evidence" value="ECO:0007669"/>
    <property type="project" value="UniProtKB-EC"/>
</dbReference>
<evidence type="ECO:0000259" key="2">
    <source>
        <dbReference type="Pfam" id="PF13088"/>
    </source>
</evidence>
<dbReference type="SUPFAM" id="SSF50939">
    <property type="entry name" value="Sialidases"/>
    <property type="match status" value="1"/>
</dbReference>
<dbReference type="Gene3D" id="2.60.40.1190">
    <property type="match status" value="1"/>
</dbReference>
<comment type="caution">
    <text evidence="3">The sequence shown here is derived from an EMBL/GenBank/DDBJ whole genome shotgun (WGS) entry which is preliminary data.</text>
</comment>
<keyword evidence="3" id="KW-0378">Hydrolase</keyword>
<dbReference type="PANTHER" id="PTHR38792:SF3">
    <property type="entry name" value="BNR_ASP-BOX REPEAT DOMAIN PROTEIN (AFU_ORTHOLOGUE AFUA_7G06430)-RELATED"/>
    <property type="match status" value="1"/>
</dbReference>
<dbReference type="AlphaFoldDB" id="A0AAP2DFD8"/>
<evidence type="ECO:0000313" key="3">
    <source>
        <dbReference type="EMBL" id="MBT1690838.1"/>
    </source>
</evidence>
<name>A0AAP2DFD8_9BACT</name>
<dbReference type="PANTHER" id="PTHR38792">
    <property type="entry name" value="BNR/ASP-BOX REPEAT DOMAIN PROTEIN (AFU_ORTHOLOGUE AFUA_7G06430)-RELATED"/>
    <property type="match status" value="1"/>
</dbReference>
<gene>
    <name evidence="3" type="ORF">KK078_30015</name>
</gene>
<dbReference type="InterPro" id="IPR011040">
    <property type="entry name" value="Sialidase"/>
</dbReference>
<keyword evidence="4" id="KW-1185">Reference proteome</keyword>
<evidence type="ECO:0000313" key="4">
    <source>
        <dbReference type="Proteomes" id="UP001319180"/>
    </source>
</evidence>
<dbReference type="Pfam" id="PF06452">
    <property type="entry name" value="CBM9_1"/>
    <property type="match status" value="1"/>
</dbReference>
<organism evidence="3 4">
    <name type="scientific">Dawidia soli</name>
    <dbReference type="NCBI Taxonomy" id="2782352"/>
    <lineage>
        <taxon>Bacteria</taxon>
        <taxon>Pseudomonadati</taxon>
        <taxon>Bacteroidota</taxon>
        <taxon>Cytophagia</taxon>
        <taxon>Cytophagales</taxon>
        <taxon>Chryseotaleaceae</taxon>
        <taxon>Dawidia</taxon>
    </lineage>
</organism>
<dbReference type="InterPro" id="IPR010502">
    <property type="entry name" value="Carb-bd_dom_fam9"/>
</dbReference>
<dbReference type="GO" id="GO:0030246">
    <property type="term" value="F:carbohydrate binding"/>
    <property type="evidence" value="ECO:0007669"/>
    <property type="project" value="InterPro"/>
</dbReference>
<dbReference type="Proteomes" id="UP001319180">
    <property type="component" value="Unassembled WGS sequence"/>
</dbReference>
<feature type="domain" description="Sialidase" evidence="2">
    <location>
        <begin position="139"/>
        <end position="217"/>
    </location>
</feature>
<dbReference type="RefSeq" id="WP_254094683.1">
    <property type="nucleotide sequence ID" value="NZ_JAHESC010000096.1"/>
</dbReference>
<keyword evidence="3" id="KW-0326">Glycosidase</keyword>
<protein>
    <submittedName>
        <fullName evidence="3">Exo-alpha-sialidase</fullName>
        <ecNumber evidence="3">3.2.1.18</ecNumber>
    </submittedName>
</protein>
<proteinExistence type="predicted"/>
<dbReference type="Pfam" id="PF13088">
    <property type="entry name" value="BNR_2"/>
    <property type="match status" value="1"/>
</dbReference>